<feature type="transmembrane region" description="Helical" evidence="5">
    <location>
        <begin position="51"/>
        <end position="69"/>
    </location>
</feature>
<feature type="transmembrane region" description="Helical" evidence="5">
    <location>
        <begin position="98"/>
        <end position="115"/>
    </location>
</feature>
<dbReference type="GO" id="GO:0016020">
    <property type="term" value="C:membrane"/>
    <property type="evidence" value="ECO:0007669"/>
    <property type="project" value="UniProtKB-SubCell"/>
</dbReference>
<dbReference type="RefSeq" id="WP_073117823.1">
    <property type="nucleotide sequence ID" value="NZ_BMEN01000001.1"/>
</dbReference>
<name>A0A1M5SAK2_9FLAO</name>
<keyword evidence="7" id="KW-1185">Reference proteome</keyword>
<evidence type="ECO:0000256" key="1">
    <source>
        <dbReference type="ARBA" id="ARBA00004141"/>
    </source>
</evidence>
<dbReference type="InterPro" id="IPR032808">
    <property type="entry name" value="DoxX"/>
</dbReference>
<evidence type="ECO:0000256" key="4">
    <source>
        <dbReference type="ARBA" id="ARBA00023136"/>
    </source>
</evidence>
<accession>A0A1M5SAK2</accession>
<feature type="transmembrane region" description="Helical" evidence="5">
    <location>
        <begin position="74"/>
        <end position="92"/>
    </location>
</feature>
<organism evidence="6 7">
    <name type="scientific">Wenyingzhuangia marina</name>
    <dbReference type="NCBI Taxonomy" id="1195760"/>
    <lineage>
        <taxon>Bacteria</taxon>
        <taxon>Pseudomonadati</taxon>
        <taxon>Bacteroidota</taxon>
        <taxon>Flavobacteriia</taxon>
        <taxon>Flavobacteriales</taxon>
        <taxon>Flavobacteriaceae</taxon>
        <taxon>Wenyingzhuangia</taxon>
    </lineage>
</organism>
<evidence type="ECO:0000313" key="7">
    <source>
        <dbReference type="Proteomes" id="UP000184109"/>
    </source>
</evidence>
<sequence>MKNKILFVLCLLFGLMFINAGLNKFFNYMPMPEEMPQELLDAMTAMMSLKWLMPLIAVVEIIGGALFIFNKTRALGAIIILPVMVGIVLFHLTTDHEIILPAVFSAILIWAMFENKEKYMPLLK</sequence>
<protein>
    <submittedName>
        <fullName evidence="6">DoxX protein</fullName>
    </submittedName>
</protein>
<dbReference type="Proteomes" id="UP000184109">
    <property type="component" value="Unassembled WGS sequence"/>
</dbReference>
<evidence type="ECO:0000256" key="2">
    <source>
        <dbReference type="ARBA" id="ARBA00022692"/>
    </source>
</evidence>
<dbReference type="STRING" id="1195760.SAMN05444281_0208"/>
<dbReference type="Pfam" id="PF07681">
    <property type="entry name" value="DoxX"/>
    <property type="match status" value="1"/>
</dbReference>
<gene>
    <name evidence="6" type="ORF">SAMN05444281_0208</name>
</gene>
<evidence type="ECO:0000256" key="5">
    <source>
        <dbReference type="SAM" id="Phobius"/>
    </source>
</evidence>
<reference evidence="7" key="1">
    <citation type="submission" date="2016-11" db="EMBL/GenBank/DDBJ databases">
        <authorList>
            <person name="Varghese N."/>
            <person name="Submissions S."/>
        </authorList>
    </citation>
    <scope>NUCLEOTIDE SEQUENCE [LARGE SCALE GENOMIC DNA]</scope>
    <source>
        <strain evidence="7">DSM 100572</strain>
    </source>
</reference>
<comment type="subcellular location">
    <subcellularLocation>
        <location evidence="1">Membrane</location>
        <topology evidence="1">Multi-pass membrane protein</topology>
    </subcellularLocation>
</comment>
<dbReference type="AlphaFoldDB" id="A0A1M5SAK2"/>
<keyword evidence="4 5" id="KW-0472">Membrane</keyword>
<evidence type="ECO:0000256" key="3">
    <source>
        <dbReference type="ARBA" id="ARBA00022989"/>
    </source>
</evidence>
<evidence type="ECO:0000313" key="6">
    <source>
        <dbReference type="EMBL" id="SHH35519.1"/>
    </source>
</evidence>
<keyword evidence="2 5" id="KW-0812">Transmembrane</keyword>
<dbReference type="OrthoDB" id="8161897at2"/>
<dbReference type="EMBL" id="FQXQ01000001">
    <property type="protein sequence ID" value="SHH35519.1"/>
    <property type="molecule type" value="Genomic_DNA"/>
</dbReference>
<proteinExistence type="predicted"/>
<keyword evidence="3 5" id="KW-1133">Transmembrane helix</keyword>